<keyword evidence="1" id="KW-1133">Transmembrane helix</keyword>
<reference evidence="2 3" key="1">
    <citation type="submission" date="2020-07" db="EMBL/GenBank/DDBJ databases">
        <title>Halosimplex pelagicum sp. nov. and Halosimplex rubrum sp. nov., isolated from salted brown alga Laminaria, and emended description of the genus Halosimplex.</title>
        <authorList>
            <person name="Cui H."/>
        </authorList>
    </citation>
    <scope>NUCLEOTIDE SEQUENCE [LARGE SCALE GENOMIC DNA]</scope>
    <source>
        <strain evidence="2 3">R27</strain>
    </source>
</reference>
<proteinExistence type="predicted"/>
<feature type="transmembrane region" description="Helical" evidence="1">
    <location>
        <begin position="282"/>
        <end position="305"/>
    </location>
</feature>
<sequence length="330" mass="34686">MAGSEGSSGGSDAGTSGLRHWVFLDGNRWLITAVVCVAVFAVTRGLVALGVLAVGPSGNVPTVFGSGITSGVFTLVTLTLTVNQLVSSQVFGKPDSLRQRYEKGARLRDRVAELSGRSTVPVDTADFVAVVGEALDDRADSLRGSRQGTASADAGGAGDLATLASDLGDFADRIARVSGEMKPVEAISATAGSDYARFRRRVRAETAGAELSDPVADDLDAVEELLGHLSVARQYFKTLALHQELAKLSREIIYLSVPCLLVAVSVPLLYRSNGAAVPEPALPWVISAAVAVVLAPLVVLVVRLLRVSTVMRYTVSTGPFAPPEDWPWNE</sequence>
<dbReference type="OrthoDB" id="265845at2157"/>
<organism evidence="2 3">
    <name type="scientific">Halosimplex rubrum</name>
    <dbReference type="NCBI Taxonomy" id="869889"/>
    <lineage>
        <taxon>Archaea</taxon>
        <taxon>Methanobacteriati</taxon>
        <taxon>Methanobacteriota</taxon>
        <taxon>Stenosarchaea group</taxon>
        <taxon>Halobacteria</taxon>
        <taxon>Halobacteriales</taxon>
        <taxon>Haloarculaceae</taxon>
        <taxon>Halosimplex</taxon>
    </lineage>
</organism>
<keyword evidence="1" id="KW-0812">Transmembrane</keyword>
<name>A0A7D5P3E0_9EURY</name>
<dbReference type="RefSeq" id="WP_179910260.1">
    <property type="nucleotide sequence ID" value="NZ_CP058910.1"/>
</dbReference>
<evidence type="ECO:0000256" key="1">
    <source>
        <dbReference type="SAM" id="Phobius"/>
    </source>
</evidence>
<dbReference type="Proteomes" id="UP000509667">
    <property type="component" value="Chromosome"/>
</dbReference>
<keyword evidence="3" id="KW-1185">Reference proteome</keyword>
<accession>A0A7D5P3E0</accession>
<dbReference type="Pfam" id="PF25927">
    <property type="entry name" value="DUF7972"/>
    <property type="match status" value="1"/>
</dbReference>
<dbReference type="GeneID" id="56076782"/>
<evidence type="ECO:0000313" key="3">
    <source>
        <dbReference type="Proteomes" id="UP000509667"/>
    </source>
</evidence>
<dbReference type="KEGG" id="hrr:HZS55_02925"/>
<gene>
    <name evidence="2" type="ORF">HZS55_02925</name>
</gene>
<dbReference type="AlphaFoldDB" id="A0A7D5P3E0"/>
<protein>
    <recommendedName>
        <fullName evidence="4">DUF4239 domain-containing protein</fullName>
    </recommendedName>
</protein>
<feature type="transmembrane region" description="Helical" evidence="1">
    <location>
        <begin position="64"/>
        <end position="86"/>
    </location>
</feature>
<evidence type="ECO:0008006" key="4">
    <source>
        <dbReference type="Google" id="ProtNLM"/>
    </source>
</evidence>
<keyword evidence="1" id="KW-0472">Membrane</keyword>
<dbReference type="EMBL" id="CP058910">
    <property type="protein sequence ID" value="QLH76318.1"/>
    <property type="molecule type" value="Genomic_DNA"/>
</dbReference>
<feature type="transmembrane region" description="Helical" evidence="1">
    <location>
        <begin position="29"/>
        <end position="52"/>
    </location>
</feature>
<evidence type="ECO:0000313" key="2">
    <source>
        <dbReference type="EMBL" id="QLH76318.1"/>
    </source>
</evidence>
<feature type="transmembrane region" description="Helical" evidence="1">
    <location>
        <begin position="252"/>
        <end position="270"/>
    </location>
</feature>
<dbReference type="InterPro" id="IPR058278">
    <property type="entry name" value="DUF7972"/>
</dbReference>